<dbReference type="Proteomes" id="UP000248484">
    <property type="component" value="Chromosome 14"/>
</dbReference>
<dbReference type="GO" id="GO:0050768">
    <property type="term" value="P:negative regulation of neurogenesis"/>
    <property type="evidence" value="ECO:0007669"/>
    <property type="project" value="Ensembl"/>
</dbReference>
<dbReference type="RefSeq" id="XP_028354950.1">
    <property type="nucleotide sequence ID" value="XM_028499149.1"/>
</dbReference>
<feature type="signal peptide" evidence="9">
    <location>
        <begin position="1"/>
        <end position="23"/>
    </location>
</feature>
<dbReference type="GO" id="GO:0048245">
    <property type="term" value="P:eosinophil chemotaxis"/>
    <property type="evidence" value="ECO:0007669"/>
    <property type="project" value="Ensembl"/>
</dbReference>
<dbReference type="Gene3D" id="2.40.50.40">
    <property type="match status" value="1"/>
</dbReference>
<keyword evidence="8" id="KW-0395">Inflammatory response</keyword>
<comment type="similarity">
    <text evidence="2 9">Belongs to the intercrine beta (chemokine CC) family.</text>
</comment>
<evidence type="ECO:0000256" key="2">
    <source>
        <dbReference type="ARBA" id="ARBA00010868"/>
    </source>
</evidence>
<dbReference type="Pfam" id="PF00048">
    <property type="entry name" value="IL8"/>
    <property type="match status" value="1"/>
</dbReference>
<dbReference type="AlphaFoldDB" id="A0A455C0T2"/>
<organism evidence="11 12">
    <name type="scientific">Physeter macrocephalus</name>
    <name type="common">Sperm whale</name>
    <name type="synonym">Physeter catodon</name>
    <dbReference type="NCBI Taxonomy" id="9755"/>
    <lineage>
        <taxon>Eukaryota</taxon>
        <taxon>Metazoa</taxon>
        <taxon>Chordata</taxon>
        <taxon>Craniata</taxon>
        <taxon>Vertebrata</taxon>
        <taxon>Euteleostomi</taxon>
        <taxon>Mammalia</taxon>
        <taxon>Eutheria</taxon>
        <taxon>Laurasiatheria</taxon>
        <taxon>Artiodactyla</taxon>
        <taxon>Whippomorpha</taxon>
        <taxon>Cetacea</taxon>
        <taxon>Odontoceti</taxon>
        <taxon>Physeteridae</taxon>
        <taxon>Physeter</taxon>
    </lineage>
</organism>
<dbReference type="GO" id="GO:0007611">
    <property type="term" value="P:learning or memory"/>
    <property type="evidence" value="ECO:0007669"/>
    <property type="project" value="Ensembl"/>
</dbReference>
<sequence length="97" mass="10960">MKVSAALLCLLLTAAVFGTQVLAQPASVPTVCCFNVARRKISIERLQSYRRITDSRCPQKAVIFSTKQDKKICVDLQKKWVQDAMKYLDQKSQTLKP</sequence>
<dbReference type="InterPro" id="IPR039809">
    <property type="entry name" value="Chemokine_b/g/d"/>
</dbReference>
<dbReference type="GO" id="GO:0031728">
    <property type="term" value="F:CCR3 chemokine receptor binding"/>
    <property type="evidence" value="ECO:0007669"/>
    <property type="project" value="Ensembl"/>
</dbReference>
<dbReference type="PANTHER" id="PTHR12015">
    <property type="entry name" value="SMALL INDUCIBLE CYTOKINE A"/>
    <property type="match status" value="1"/>
</dbReference>
<keyword evidence="4 9" id="KW-0202">Cytokine</keyword>
<keyword evidence="7" id="KW-1015">Disulfide bond</keyword>
<feature type="chain" id="PRO_5019620187" description="C-C motif chemokine" evidence="9">
    <location>
        <begin position="24"/>
        <end position="97"/>
    </location>
</feature>
<keyword evidence="11" id="KW-1185">Reference proteome</keyword>
<feature type="domain" description="Chemokine interleukin-8-like" evidence="10">
    <location>
        <begin position="29"/>
        <end position="88"/>
    </location>
</feature>
<dbReference type="PANTHER" id="PTHR12015:SF147">
    <property type="entry name" value="C-C MOTIF CHEMOKINE 13"/>
    <property type="match status" value="1"/>
</dbReference>
<dbReference type="GO" id="GO:0046983">
    <property type="term" value="F:protein dimerization activity"/>
    <property type="evidence" value="ECO:0007669"/>
    <property type="project" value="Ensembl"/>
</dbReference>
<dbReference type="PROSITE" id="PS00472">
    <property type="entry name" value="SMALL_CYTOKINES_CC"/>
    <property type="match status" value="1"/>
</dbReference>
<name>A0A455C0T2_PHYMC</name>
<dbReference type="GeneID" id="129391332"/>
<dbReference type="GO" id="GO:0061844">
    <property type="term" value="P:antimicrobial humoral immune response mediated by antimicrobial peptide"/>
    <property type="evidence" value="ECO:0007669"/>
    <property type="project" value="TreeGrafter"/>
</dbReference>
<evidence type="ECO:0000256" key="9">
    <source>
        <dbReference type="RuleBase" id="RU361150"/>
    </source>
</evidence>
<dbReference type="GO" id="GO:0001938">
    <property type="term" value="P:positive regulation of endothelial cell proliferation"/>
    <property type="evidence" value="ECO:0007669"/>
    <property type="project" value="Ensembl"/>
</dbReference>
<dbReference type="OrthoDB" id="9404618at2759"/>
<comment type="subcellular location">
    <subcellularLocation>
        <location evidence="1 9">Secreted</location>
    </subcellularLocation>
</comment>
<dbReference type="SMART" id="SM00199">
    <property type="entry name" value="SCY"/>
    <property type="match status" value="1"/>
</dbReference>
<dbReference type="GO" id="GO:0070098">
    <property type="term" value="P:chemokine-mediated signaling pathway"/>
    <property type="evidence" value="ECO:0007669"/>
    <property type="project" value="Ensembl"/>
</dbReference>
<evidence type="ECO:0000313" key="12">
    <source>
        <dbReference type="RefSeq" id="XP_028354950.1"/>
    </source>
</evidence>
<gene>
    <name evidence="12" type="primary">LOC129391332</name>
</gene>
<dbReference type="InterPro" id="IPR036048">
    <property type="entry name" value="Interleukin_8-like_sf"/>
</dbReference>
<evidence type="ECO:0000256" key="7">
    <source>
        <dbReference type="ARBA" id="ARBA00023157"/>
    </source>
</evidence>
<dbReference type="GO" id="GO:0060444">
    <property type="term" value="P:branching involved in mammary gland duct morphogenesis"/>
    <property type="evidence" value="ECO:0007669"/>
    <property type="project" value="Ensembl"/>
</dbReference>
<evidence type="ECO:0000313" key="11">
    <source>
        <dbReference type="Proteomes" id="UP000248484"/>
    </source>
</evidence>
<evidence type="ECO:0000256" key="8">
    <source>
        <dbReference type="ARBA" id="ARBA00023198"/>
    </source>
</evidence>
<dbReference type="CDD" id="cd00272">
    <property type="entry name" value="Chemokine_CC"/>
    <property type="match status" value="1"/>
</dbReference>
<proteinExistence type="inferred from homology"/>
<keyword evidence="3 9" id="KW-0145">Chemotaxis</keyword>
<dbReference type="GO" id="GO:0008360">
    <property type="term" value="P:regulation of cell shape"/>
    <property type="evidence" value="ECO:0007669"/>
    <property type="project" value="Ensembl"/>
</dbReference>
<evidence type="ECO:0000256" key="1">
    <source>
        <dbReference type="ARBA" id="ARBA00004613"/>
    </source>
</evidence>
<dbReference type="SUPFAM" id="SSF54117">
    <property type="entry name" value="Interleukin 8-like chemokines"/>
    <property type="match status" value="1"/>
</dbReference>
<dbReference type="KEGG" id="pcad:129391332"/>
<dbReference type="GO" id="GO:0060763">
    <property type="term" value="P:mammary duct terminal end bud growth"/>
    <property type="evidence" value="ECO:0007669"/>
    <property type="project" value="Ensembl"/>
</dbReference>
<dbReference type="InterPro" id="IPR001811">
    <property type="entry name" value="Chemokine_IL8-like_dom"/>
</dbReference>
<dbReference type="GO" id="GO:0008009">
    <property type="term" value="F:chemokine activity"/>
    <property type="evidence" value="ECO:0007669"/>
    <property type="project" value="Ensembl"/>
</dbReference>
<dbReference type="GO" id="GO:0030335">
    <property type="term" value="P:positive regulation of cell migration"/>
    <property type="evidence" value="ECO:0007669"/>
    <property type="project" value="Ensembl"/>
</dbReference>
<evidence type="ECO:0000256" key="4">
    <source>
        <dbReference type="ARBA" id="ARBA00022514"/>
    </source>
</evidence>
<evidence type="ECO:0000256" key="5">
    <source>
        <dbReference type="ARBA" id="ARBA00022525"/>
    </source>
</evidence>
<dbReference type="InterPro" id="IPR000827">
    <property type="entry name" value="Chemokine_CC_CS"/>
</dbReference>
<keyword evidence="5 9" id="KW-0964">Secreted</keyword>
<evidence type="ECO:0000256" key="3">
    <source>
        <dbReference type="ARBA" id="ARBA00022500"/>
    </source>
</evidence>
<keyword evidence="6 9" id="KW-0732">Signal</keyword>
<dbReference type="GO" id="GO:0030838">
    <property type="term" value="P:positive regulation of actin filament polymerization"/>
    <property type="evidence" value="ECO:0007669"/>
    <property type="project" value="Ensembl"/>
</dbReference>
<dbReference type="FunFam" id="2.40.50.40:FF:000002">
    <property type="entry name" value="C-C motif chemokine"/>
    <property type="match status" value="1"/>
</dbReference>
<reference evidence="12" key="1">
    <citation type="submission" date="2025-08" db="UniProtKB">
        <authorList>
            <consortium name="RefSeq"/>
        </authorList>
    </citation>
    <scope>IDENTIFICATION</scope>
    <source>
        <tissue evidence="12">Muscle</tissue>
    </source>
</reference>
<accession>A0A455C0T2</accession>
<dbReference type="GO" id="GO:0005615">
    <property type="term" value="C:extracellular space"/>
    <property type="evidence" value="ECO:0007669"/>
    <property type="project" value="UniProtKB-KW"/>
</dbReference>
<dbReference type="STRING" id="9755.ENSPCTP00005017698"/>
<dbReference type="GO" id="GO:0045766">
    <property type="term" value="P:positive regulation of angiogenesis"/>
    <property type="evidence" value="ECO:0007669"/>
    <property type="project" value="Ensembl"/>
</dbReference>
<dbReference type="GO" id="GO:0007010">
    <property type="term" value="P:cytoskeleton organization"/>
    <property type="evidence" value="ECO:0007669"/>
    <property type="project" value="Ensembl"/>
</dbReference>
<evidence type="ECO:0000256" key="6">
    <source>
        <dbReference type="ARBA" id="ARBA00022729"/>
    </source>
</evidence>
<dbReference type="GO" id="GO:0006954">
    <property type="term" value="P:inflammatory response"/>
    <property type="evidence" value="ECO:0007669"/>
    <property type="project" value="UniProtKB-KW"/>
</dbReference>
<protein>
    <recommendedName>
        <fullName evidence="9">C-C motif chemokine</fullName>
    </recommendedName>
</protein>
<evidence type="ECO:0000259" key="10">
    <source>
        <dbReference type="SMART" id="SM00199"/>
    </source>
</evidence>